<sequence>METNFRSAHSRNQLVTVLLIIGFIIFGWFLVKPTWADLKTANETLAQTQTRLDEQNAVKQSITKLISNFAAQRSKLSILDTALPDSPEVPQLLSGLEELAFTSGMIISSLQITEELPVEAVVAVDPANTVIVEKSSIVKPELVTIKIDLSLTGTTDSFYYLLSLLEHNLRLFDISAINFESNPDQSSFDLVIDTFYKK</sequence>
<evidence type="ECO:0000313" key="3">
    <source>
        <dbReference type="Proteomes" id="UP000177912"/>
    </source>
</evidence>
<dbReference type="Pfam" id="PF04350">
    <property type="entry name" value="PilO"/>
    <property type="match status" value="1"/>
</dbReference>
<keyword evidence="1" id="KW-0812">Transmembrane</keyword>
<reference evidence="2 3" key="1">
    <citation type="journal article" date="2016" name="Nat. Commun.">
        <title>Thousands of microbial genomes shed light on interconnected biogeochemical processes in an aquifer system.</title>
        <authorList>
            <person name="Anantharaman K."/>
            <person name="Brown C.T."/>
            <person name="Hug L.A."/>
            <person name="Sharon I."/>
            <person name="Castelle C.J."/>
            <person name="Probst A.J."/>
            <person name="Thomas B.C."/>
            <person name="Singh A."/>
            <person name="Wilkins M.J."/>
            <person name="Karaoz U."/>
            <person name="Brodie E.L."/>
            <person name="Williams K.H."/>
            <person name="Hubbard S.S."/>
            <person name="Banfield J.F."/>
        </authorList>
    </citation>
    <scope>NUCLEOTIDE SEQUENCE [LARGE SCALE GENOMIC DNA]</scope>
</reference>
<keyword evidence="1" id="KW-0472">Membrane</keyword>
<dbReference type="InterPro" id="IPR014717">
    <property type="entry name" value="Transl_elong_EF1B/ribsomal_bS6"/>
</dbReference>
<dbReference type="GO" id="GO:0043683">
    <property type="term" value="P:type IV pilus assembly"/>
    <property type="evidence" value="ECO:0007669"/>
    <property type="project" value="InterPro"/>
</dbReference>
<comment type="caution">
    <text evidence="2">The sequence shown here is derived from an EMBL/GenBank/DDBJ whole genome shotgun (WGS) entry which is preliminary data.</text>
</comment>
<evidence type="ECO:0000256" key="1">
    <source>
        <dbReference type="SAM" id="Phobius"/>
    </source>
</evidence>
<proteinExistence type="predicted"/>
<dbReference type="Proteomes" id="UP000177912">
    <property type="component" value="Unassembled WGS sequence"/>
</dbReference>
<dbReference type="AlphaFoldDB" id="A0A1F5NSQ0"/>
<name>A0A1F5NSQ0_9BACT</name>
<organism evidence="2 3">
    <name type="scientific">Candidatus Doudnabacteria bacterium RIFCSPHIGHO2_01_FULL_43_23</name>
    <dbReference type="NCBI Taxonomy" id="1817822"/>
    <lineage>
        <taxon>Bacteria</taxon>
        <taxon>Candidatus Doudnaibacteriota</taxon>
    </lineage>
</organism>
<dbReference type="Gene3D" id="3.30.70.60">
    <property type="match status" value="1"/>
</dbReference>
<protein>
    <submittedName>
        <fullName evidence="2">Uncharacterized protein</fullName>
    </submittedName>
</protein>
<feature type="transmembrane region" description="Helical" evidence="1">
    <location>
        <begin position="12"/>
        <end position="31"/>
    </location>
</feature>
<gene>
    <name evidence="2" type="ORF">A2826_02905</name>
</gene>
<dbReference type="InterPro" id="IPR007445">
    <property type="entry name" value="PilO"/>
</dbReference>
<keyword evidence="1" id="KW-1133">Transmembrane helix</keyword>
<accession>A0A1F5NSQ0</accession>
<evidence type="ECO:0000313" key="2">
    <source>
        <dbReference type="EMBL" id="OGE80380.1"/>
    </source>
</evidence>
<dbReference type="STRING" id="1817822.A2826_02905"/>
<dbReference type="GO" id="GO:0043107">
    <property type="term" value="P:type IV pilus-dependent motility"/>
    <property type="evidence" value="ECO:0007669"/>
    <property type="project" value="InterPro"/>
</dbReference>
<dbReference type="EMBL" id="MFEI01000034">
    <property type="protein sequence ID" value="OGE80380.1"/>
    <property type="molecule type" value="Genomic_DNA"/>
</dbReference>